<evidence type="ECO:0000256" key="1">
    <source>
        <dbReference type="ARBA" id="ARBA00004123"/>
    </source>
</evidence>
<feature type="domain" description="MRG" evidence="7">
    <location>
        <begin position="115"/>
        <end position="306"/>
    </location>
</feature>
<dbReference type="InterPro" id="IPR038217">
    <property type="entry name" value="MRG_C_sf"/>
</dbReference>
<organism evidence="8 9">
    <name type="scientific">Caenorhabditis tropicalis</name>
    <dbReference type="NCBI Taxonomy" id="1561998"/>
    <lineage>
        <taxon>Eukaryota</taxon>
        <taxon>Metazoa</taxon>
        <taxon>Ecdysozoa</taxon>
        <taxon>Nematoda</taxon>
        <taxon>Chromadorea</taxon>
        <taxon>Rhabditida</taxon>
        <taxon>Rhabditina</taxon>
        <taxon>Rhabditomorpha</taxon>
        <taxon>Rhabditoidea</taxon>
        <taxon>Rhabditidae</taxon>
        <taxon>Peloderinae</taxon>
        <taxon>Caenorhabditis</taxon>
    </lineage>
</organism>
<feature type="compositionally biased region" description="Basic and acidic residues" evidence="6">
    <location>
        <begin position="94"/>
        <end position="105"/>
    </location>
</feature>
<reference evidence="9" key="1">
    <citation type="submission" date="2016-11" db="UniProtKB">
        <authorList>
            <consortium name="WormBaseParasite"/>
        </authorList>
    </citation>
    <scope>IDENTIFICATION</scope>
</reference>
<protein>
    <submittedName>
        <fullName evidence="9">MRG domain-containing protein</fullName>
    </submittedName>
</protein>
<evidence type="ECO:0000256" key="2">
    <source>
        <dbReference type="ARBA" id="ARBA00022853"/>
    </source>
</evidence>
<dbReference type="PROSITE" id="PS51640">
    <property type="entry name" value="MRG"/>
    <property type="match status" value="1"/>
</dbReference>
<dbReference type="PANTHER" id="PTHR10880:SF48">
    <property type="entry name" value="MORTALITY FACTOR 4 LIKE 2"/>
    <property type="match status" value="1"/>
</dbReference>
<dbReference type="PANTHER" id="PTHR10880">
    <property type="entry name" value="MORTALITY FACTOR 4-LIKE PROTEIN"/>
    <property type="match status" value="1"/>
</dbReference>
<dbReference type="eggNOG" id="KOG3001">
    <property type="taxonomic scope" value="Eukaryota"/>
</dbReference>
<keyword evidence="5" id="KW-0539">Nucleus</keyword>
<dbReference type="Gene3D" id="1.10.274.30">
    <property type="entry name" value="MRG domain"/>
    <property type="match status" value="1"/>
</dbReference>
<keyword evidence="2" id="KW-0156">Chromatin regulator</keyword>
<evidence type="ECO:0000256" key="3">
    <source>
        <dbReference type="ARBA" id="ARBA00023015"/>
    </source>
</evidence>
<dbReference type="GO" id="GO:0035267">
    <property type="term" value="C:NuA4 histone acetyltransferase complex"/>
    <property type="evidence" value="ECO:0007669"/>
    <property type="project" value="TreeGrafter"/>
</dbReference>
<evidence type="ECO:0000256" key="4">
    <source>
        <dbReference type="ARBA" id="ARBA00023163"/>
    </source>
</evidence>
<evidence type="ECO:0000256" key="6">
    <source>
        <dbReference type="SAM" id="MobiDB-lite"/>
    </source>
</evidence>
<dbReference type="InterPro" id="IPR008676">
    <property type="entry name" value="MRG"/>
</dbReference>
<evidence type="ECO:0000259" key="7">
    <source>
        <dbReference type="Pfam" id="PF05712"/>
    </source>
</evidence>
<evidence type="ECO:0000313" key="9">
    <source>
        <dbReference type="WBParaSite" id="Csp11.Scaffold628.g7137.t1"/>
    </source>
</evidence>
<keyword evidence="3" id="KW-0805">Transcription regulation</keyword>
<dbReference type="GO" id="GO:0006325">
    <property type="term" value="P:chromatin organization"/>
    <property type="evidence" value="ECO:0007669"/>
    <property type="project" value="UniProtKB-KW"/>
</dbReference>
<dbReference type="Pfam" id="PF05712">
    <property type="entry name" value="MRG"/>
    <property type="match status" value="1"/>
</dbReference>
<sequence length="324" mass="37251">MSKRKNPTEPMFKVDETLVAIVEETPYEAVVMSITDEKGKKKYKLHFPGWSRRHDKKFEVGTEEGRMFKTTLAEYVKEHRSELSAEFLEEYDKKKEKPAEKKEEVPPAVNVIEPPKPDTTVKLTKKLIQILLFDKDQTDKCFVCKLPAKYPTDQIVADYLATIMPDATPEVIDAMVKTQSSANIKCADAQKICTVRGMLDYFNTVTGHHLLYKFERPRYNDMVEMKTGIRDFKYGSIATLFNHGVRASSEYGFIYLLRLIVKLPELMLSIKVDPVLVGMVAKGLVEIIAFLDANHEKYFEGEIEYEAVSPDYYRRATETFRTGN</sequence>
<dbReference type="WBParaSite" id="Csp11.Scaffold628.g7137.t1">
    <property type="protein sequence ID" value="Csp11.Scaffold628.g7137.t1"/>
    <property type="gene ID" value="Csp11.Scaffold628.g7137"/>
</dbReference>
<dbReference type="Proteomes" id="UP000095282">
    <property type="component" value="Unplaced"/>
</dbReference>
<dbReference type="AlphaFoldDB" id="A0A1I7TLL8"/>
<name>A0A1I7TLL8_9PELO</name>
<dbReference type="GO" id="GO:0005634">
    <property type="term" value="C:nucleus"/>
    <property type="evidence" value="ECO:0007669"/>
    <property type="project" value="UniProtKB-SubCell"/>
</dbReference>
<proteinExistence type="predicted"/>
<dbReference type="Gene3D" id="2.30.30.140">
    <property type="match status" value="1"/>
</dbReference>
<keyword evidence="8" id="KW-1185">Reference proteome</keyword>
<evidence type="ECO:0000256" key="5">
    <source>
        <dbReference type="ARBA" id="ARBA00023242"/>
    </source>
</evidence>
<dbReference type="STRING" id="1561998.A0A1I7TLL8"/>
<evidence type="ECO:0000313" key="8">
    <source>
        <dbReference type="Proteomes" id="UP000095282"/>
    </source>
</evidence>
<dbReference type="GO" id="GO:0006355">
    <property type="term" value="P:regulation of DNA-templated transcription"/>
    <property type="evidence" value="ECO:0007669"/>
    <property type="project" value="InterPro"/>
</dbReference>
<feature type="region of interest" description="Disordered" evidence="6">
    <location>
        <begin position="94"/>
        <end position="113"/>
    </location>
</feature>
<dbReference type="InterPro" id="IPR026541">
    <property type="entry name" value="MRG_dom"/>
</dbReference>
<dbReference type="SUPFAM" id="SSF54160">
    <property type="entry name" value="Chromo domain-like"/>
    <property type="match status" value="1"/>
</dbReference>
<keyword evidence="4" id="KW-0804">Transcription</keyword>
<dbReference type="InterPro" id="IPR016197">
    <property type="entry name" value="Chromo-like_dom_sf"/>
</dbReference>
<comment type="subcellular location">
    <subcellularLocation>
        <location evidence="1">Nucleus</location>
    </subcellularLocation>
</comment>
<accession>A0A1I7TLL8</accession>